<dbReference type="PANTHER" id="PTHR30471">
    <property type="entry name" value="DNA REPAIR PROTEIN RADC"/>
    <property type="match status" value="1"/>
</dbReference>
<dbReference type="InterPro" id="IPR037518">
    <property type="entry name" value="MPN"/>
</dbReference>
<keyword evidence="3" id="KW-0378">Hydrolase</keyword>
<evidence type="ECO:0000256" key="2">
    <source>
        <dbReference type="ARBA" id="ARBA00022723"/>
    </source>
</evidence>
<keyword evidence="8" id="KW-1185">Reference proteome</keyword>
<evidence type="ECO:0000256" key="4">
    <source>
        <dbReference type="ARBA" id="ARBA00022833"/>
    </source>
</evidence>
<dbReference type="EMBL" id="CP014038">
    <property type="protein sequence ID" value="AMF98501.1"/>
    <property type="molecule type" value="Genomic_DNA"/>
</dbReference>
<evidence type="ECO:0000259" key="6">
    <source>
        <dbReference type="PROSITE" id="PS50249"/>
    </source>
</evidence>
<evidence type="ECO:0000313" key="8">
    <source>
        <dbReference type="Proteomes" id="UP000067422"/>
    </source>
</evidence>
<dbReference type="Proteomes" id="UP000067422">
    <property type="component" value="Chromosome 1"/>
</dbReference>
<reference evidence="7" key="1">
    <citation type="submission" date="2018-01" db="EMBL/GenBank/DDBJ databases">
        <title>FDA dAtabase for Regulatory Grade micrObial Sequences (FDA-ARGOS): Supporting development and validation of Infectious Disease Dx tests.</title>
        <authorList>
            <person name="Hoffmann M."/>
            <person name="Allard M."/>
            <person name="Evans P."/>
            <person name="Brown E."/>
            <person name="Tallon L."/>
            <person name="Sadzewicz L."/>
            <person name="Sengamalay N."/>
            <person name="Ott S."/>
            <person name="Godinez A."/>
            <person name="Nagaraj S."/>
            <person name="Vyas G."/>
            <person name="Aluvathingal J."/>
            <person name="Nadendla S."/>
            <person name="Geyer C."/>
            <person name="Sichtig H."/>
        </authorList>
    </citation>
    <scope>NUCLEOTIDE SEQUENCE</scope>
    <source>
        <strain evidence="7">FDAARGOS_107</strain>
    </source>
</reference>
<name>A0ABN4KZ69_VIBHA</name>
<accession>A0ABN4KZ69</accession>
<dbReference type="InterPro" id="IPR001405">
    <property type="entry name" value="UPF0758"/>
</dbReference>
<proteinExistence type="predicted"/>
<dbReference type="Gene3D" id="3.40.140.10">
    <property type="entry name" value="Cytidine Deaminase, domain 2"/>
    <property type="match status" value="1"/>
</dbReference>
<keyword evidence="1" id="KW-0645">Protease</keyword>
<dbReference type="PROSITE" id="PS50249">
    <property type="entry name" value="MPN"/>
    <property type="match status" value="1"/>
</dbReference>
<keyword evidence="5" id="KW-0482">Metalloprotease</keyword>
<keyword evidence="2" id="KW-0479">Metal-binding</keyword>
<sequence length="158" mass="17902">MHKVNAHKYKKGAVLSDHQILEKAAEIIANKYLRGDTFCNPQATQDFLKYKLANNEREVFAVLLLDNQHRLIEYQELFFGTIDSANIYPREVVKVCIQANASAVIFAHNHPSGVAEPSQADRRITERLKDALALIDVRTLDHIVVGEDCVSFAERGWI</sequence>
<dbReference type="InterPro" id="IPR020891">
    <property type="entry name" value="UPF0758_CS"/>
</dbReference>
<organism evidence="7 8">
    <name type="scientific">Vibrio harveyi</name>
    <name type="common">Beneckea harveyi</name>
    <dbReference type="NCBI Taxonomy" id="669"/>
    <lineage>
        <taxon>Bacteria</taxon>
        <taxon>Pseudomonadati</taxon>
        <taxon>Pseudomonadota</taxon>
        <taxon>Gammaproteobacteria</taxon>
        <taxon>Vibrionales</taxon>
        <taxon>Vibrionaceae</taxon>
        <taxon>Vibrio</taxon>
    </lineage>
</organism>
<dbReference type="PROSITE" id="PS01302">
    <property type="entry name" value="UPF0758"/>
    <property type="match status" value="1"/>
</dbReference>
<evidence type="ECO:0000256" key="5">
    <source>
        <dbReference type="ARBA" id="ARBA00023049"/>
    </source>
</evidence>
<dbReference type="PANTHER" id="PTHR30471:SF6">
    <property type="entry name" value="UPF0758 PROTEIN VC_0510"/>
    <property type="match status" value="1"/>
</dbReference>
<protein>
    <recommendedName>
        <fullName evidence="6">MPN domain-containing protein</fullName>
    </recommendedName>
</protein>
<dbReference type="NCBIfam" id="TIGR00608">
    <property type="entry name" value="radc"/>
    <property type="match status" value="1"/>
</dbReference>
<feature type="domain" description="MPN" evidence="6">
    <location>
        <begin position="37"/>
        <end position="158"/>
    </location>
</feature>
<dbReference type="InterPro" id="IPR025657">
    <property type="entry name" value="RadC_JAB"/>
</dbReference>
<evidence type="ECO:0000313" key="7">
    <source>
        <dbReference type="EMBL" id="AMF98501.1"/>
    </source>
</evidence>
<keyword evidence="4" id="KW-0862">Zinc</keyword>
<dbReference type="SUPFAM" id="SSF102712">
    <property type="entry name" value="JAB1/MPN domain"/>
    <property type="match status" value="1"/>
</dbReference>
<dbReference type="CDD" id="cd08071">
    <property type="entry name" value="MPN_DUF2466"/>
    <property type="match status" value="1"/>
</dbReference>
<evidence type="ECO:0000256" key="1">
    <source>
        <dbReference type="ARBA" id="ARBA00022670"/>
    </source>
</evidence>
<dbReference type="RefSeq" id="WP_061065623.1">
    <property type="nucleotide sequence ID" value="NZ_CP014038.2"/>
</dbReference>
<gene>
    <name evidence="7" type="ORF">AL538_12615</name>
</gene>
<dbReference type="Pfam" id="PF04002">
    <property type="entry name" value="RadC"/>
    <property type="match status" value="1"/>
</dbReference>
<evidence type="ECO:0000256" key="3">
    <source>
        <dbReference type="ARBA" id="ARBA00022801"/>
    </source>
</evidence>